<name>A0ABD6QT12_MYCFO</name>
<reference evidence="4 5" key="1">
    <citation type="submission" date="2016-07" db="EMBL/GenBank/DDBJ databases">
        <authorList>
            <person name="Sutton G."/>
            <person name="Brinkac L."/>
            <person name="Sanka R."/>
            <person name="Adams M."/>
            <person name="Lau E."/>
            <person name="Kumar A."/>
            <person name="Macaden R."/>
        </authorList>
    </citation>
    <scope>NUCLEOTIDE SEQUENCE [LARGE SCALE GENOMIC DNA]</scope>
    <source>
        <strain evidence="4 5">GA-0871</strain>
    </source>
</reference>
<keyword evidence="2" id="KW-1133">Transmembrane helix</keyword>
<dbReference type="Gene3D" id="3.40.1000.70">
    <property type="entry name" value="PknH-like extracellular domain"/>
    <property type="match status" value="1"/>
</dbReference>
<evidence type="ECO:0000259" key="3">
    <source>
        <dbReference type="Pfam" id="PF14032"/>
    </source>
</evidence>
<evidence type="ECO:0000256" key="1">
    <source>
        <dbReference type="SAM" id="MobiDB-lite"/>
    </source>
</evidence>
<evidence type="ECO:0000256" key="2">
    <source>
        <dbReference type="SAM" id="Phobius"/>
    </source>
</evidence>
<proteinExistence type="predicted"/>
<dbReference type="InterPro" id="IPR026954">
    <property type="entry name" value="PknH-like_Extracell"/>
</dbReference>
<comment type="caution">
    <text evidence="4">The sequence shown here is derived from an EMBL/GenBank/DDBJ whole genome shotgun (WGS) entry which is preliminary data.</text>
</comment>
<evidence type="ECO:0000313" key="5">
    <source>
        <dbReference type="Proteomes" id="UP000187001"/>
    </source>
</evidence>
<evidence type="ECO:0000313" key="4">
    <source>
        <dbReference type="EMBL" id="OMC51896.1"/>
    </source>
</evidence>
<dbReference type="InterPro" id="IPR038232">
    <property type="entry name" value="PknH-like_Extracell_sf"/>
</dbReference>
<keyword evidence="2" id="KW-0812">Transmembrane</keyword>
<sequence>MIEPPDPWAPQQHDPQAPQYGVPNQGHHPVGHPQWPAPPGPGWSPSPPSKGNKKKWLLAGAAIGVVVAIAAVGTVILRSSDDKSEPQPIAQPTSTPPTTPSVDSGVPVTALPNLLLTPAELNAALGTSRFEAAGPPSNELPPFTTSHPQCGSVGDVGLRSAYEGSGYRAVQFQYGHSQAEPSGDPVADAFGSTQVNLGQMVTAFPDDAAASRFAADQVGKWRQCIRAGVISVISEGQPSADFRVGEVRQNDKYTVQGVLTVELQNAGQQLGNWNCFHSLGVQRNIVADLNVCDGQVKHKESAKLVQRILDKVPAK</sequence>
<organism evidence="4 5">
    <name type="scientific">Mycolicibacterium fortuitum</name>
    <name type="common">Mycobacterium fortuitum</name>
    <dbReference type="NCBI Taxonomy" id="1766"/>
    <lineage>
        <taxon>Bacteria</taxon>
        <taxon>Bacillati</taxon>
        <taxon>Actinomycetota</taxon>
        <taxon>Actinomycetes</taxon>
        <taxon>Mycobacteriales</taxon>
        <taxon>Mycobacteriaceae</taxon>
        <taxon>Mycolicibacterium</taxon>
    </lineage>
</organism>
<dbReference type="AlphaFoldDB" id="A0ABD6QT12"/>
<gene>
    <name evidence="4" type="ORF">A5742_17275</name>
</gene>
<feature type="region of interest" description="Disordered" evidence="1">
    <location>
        <begin position="1"/>
        <end position="52"/>
    </location>
</feature>
<feature type="compositionally biased region" description="Pro residues" evidence="1">
    <location>
        <begin position="35"/>
        <end position="48"/>
    </location>
</feature>
<keyword evidence="2" id="KW-0472">Membrane</keyword>
<dbReference type="Pfam" id="PF14032">
    <property type="entry name" value="PknH_C"/>
    <property type="match status" value="1"/>
</dbReference>
<feature type="domain" description="PknH-like extracellular" evidence="3">
    <location>
        <begin position="106"/>
        <end position="311"/>
    </location>
</feature>
<protein>
    <recommendedName>
        <fullName evidence="3">PknH-like extracellular domain-containing protein</fullName>
    </recommendedName>
</protein>
<feature type="region of interest" description="Disordered" evidence="1">
    <location>
        <begin position="80"/>
        <end position="106"/>
    </location>
</feature>
<feature type="transmembrane region" description="Helical" evidence="2">
    <location>
        <begin position="56"/>
        <end position="77"/>
    </location>
</feature>
<dbReference type="EMBL" id="MBER01000010">
    <property type="protein sequence ID" value="OMC51896.1"/>
    <property type="molecule type" value="Genomic_DNA"/>
</dbReference>
<accession>A0ABD6QT12</accession>
<dbReference type="Proteomes" id="UP000187001">
    <property type="component" value="Unassembled WGS sequence"/>
</dbReference>